<dbReference type="RefSeq" id="WP_183350907.1">
    <property type="nucleotide sequence ID" value="NZ_JACHEO010000010.1"/>
</dbReference>
<comment type="caution">
    <text evidence="2">The sequence shown here is derived from an EMBL/GenBank/DDBJ whole genome shotgun (WGS) entry which is preliminary data.</text>
</comment>
<dbReference type="AlphaFoldDB" id="A0A840UXX5"/>
<keyword evidence="1" id="KW-0812">Transmembrane</keyword>
<feature type="transmembrane region" description="Helical" evidence="1">
    <location>
        <begin position="12"/>
        <end position="30"/>
    </location>
</feature>
<proteinExistence type="predicted"/>
<keyword evidence="1" id="KW-1133">Transmembrane helix</keyword>
<evidence type="ECO:0000313" key="2">
    <source>
        <dbReference type="EMBL" id="MBB5348304.1"/>
    </source>
</evidence>
<dbReference type="Proteomes" id="UP000539642">
    <property type="component" value="Unassembled WGS sequence"/>
</dbReference>
<evidence type="ECO:0000313" key="3">
    <source>
        <dbReference type="Proteomes" id="UP000539642"/>
    </source>
</evidence>
<reference evidence="2 3" key="1">
    <citation type="submission" date="2020-08" db="EMBL/GenBank/DDBJ databases">
        <title>Genomic Encyclopedia of Type Strains, Phase IV (KMG-IV): sequencing the most valuable type-strain genomes for metagenomic binning, comparative biology and taxonomic classification.</title>
        <authorList>
            <person name="Goeker M."/>
        </authorList>
    </citation>
    <scope>NUCLEOTIDE SEQUENCE [LARGE SCALE GENOMIC DNA]</scope>
    <source>
        <strain evidence="2 3">DSM 28570</strain>
    </source>
</reference>
<keyword evidence="1" id="KW-0472">Membrane</keyword>
<feature type="transmembrane region" description="Helical" evidence="1">
    <location>
        <begin position="198"/>
        <end position="223"/>
    </location>
</feature>
<organism evidence="2 3">
    <name type="scientific">Desulfoprunum benzoelyticum</name>
    <dbReference type="NCBI Taxonomy" id="1506996"/>
    <lineage>
        <taxon>Bacteria</taxon>
        <taxon>Pseudomonadati</taxon>
        <taxon>Thermodesulfobacteriota</taxon>
        <taxon>Desulfobulbia</taxon>
        <taxon>Desulfobulbales</taxon>
        <taxon>Desulfobulbaceae</taxon>
        <taxon>Desulfoprunum</taxon>
    </lineage>
</organism>
<evidence type="ECO:0000256" key="1">
    <source>
        <dbReference type="SAM" id="Phobius"/>
    </source>
</evidence>
<gene>
    <name evidence="2" type="ORF">HNQ81_002035</name>
</gene>
<accession>A0A840UXX5</accession>
<dbReference type="EMBL" id="JACHEO010000010">
    <property type="protein sequence ID" value="MBB5348304.1"/>
    <property type="molecule type" value="Genomic_DNA"/>
</dbReference>
<protein>
    <submittedName>
        <fullName evidence="2">Uncharacterized protein</fullName>
    </submittedName>
</protein>
<sequence length="232" mass="25541">MSMQSKLKTRGILMLISFMVVLGLIFSPIFPGSGGKVNGLDFMDNLFNMISKGSSYFIPKEISDSEKYAGKMIDVKVAMKDDKQAGETAQILGTVGVQAAASGKDLTVSGDMGAMLKASLADADAMFKNDGQPIADRYGLPEKAVMYNWHTLFGVVGKEMTKQEKFAEAKTFANIQKKALEPSYNYYGVEAKNWKDNMVLIIVALAFYVVYTLWYGFGLMWLFEGLGLKIGH</sequence>
<name>A0A840UXX5_9BACT</name>
<keyword evidence="3" id="KW-1185">Reference proteome</keyword>